<dbReference type="Proteomes" id="UP000823775">
    <property type="component" value="Unassembled WGS sequence"/>
</dbReference>
<accession>A0ABS8WY75</accession>
<comment type="caution">
    <text evidence="2">The sequence shown here is derived from an EMBL/GenBank/DDBJ whole genome shotgun (WGS) entry which is preliminary data.</text>
</comment>
<evidence type="ECO:0000256" key="1">
    <source>
        <dbReference type="SAM" id="MobiDB-lite"/>
    </source>
</evidence>
<name>A0ABS8WY75_DATST</name>
<feature type="region of interest" description="Disordered" evidence="1">
    <location>
        <begin position="82"/>
        <end position="103"/>
    </location>
</feature>
<gene>
    <name evidence="2" type="ORF">HAX54_006598</name>
</gene>
<sequence>MAVLLVSSEREEERKYRGLLPELMEGLAARIKPGRGDWWFLGEVSVGVDGVSGFGWEKKEKREEGDLVGVLCGCPMGVSGGLRRQPEGTTILRRSDGYRRRQR</sequence>
<proteinExistence type="predicted"/>
<evidence type="ECO:0000313" key="3">
    <source>
        <dbReference type="Proteomes" id="UP000823775"/>
    </source>
</evidence>
<evidence type="ECO:0000313" key="2">
    <source>
        <dbReference type="EMBL" id="MCE3216449.1"/>
    </source>
</evidence>
<reference evidence="2 3" key="1">
    <citation type="journal article" date="2021" name="BMC Genomics">
        <title>Datura genome reveals duplications of psychoactive alkaloid biosynthetic genes and high mutation rate following tissue culture.</title>
        <authorList>
            <person name="Rajewski A."/>
            <person name="Carter-House D."/>
            <person name="Stajich J."/>
            <person name="Litt A."/>
        </authorList>
    </citation>
    <scope>NUCLEOTIDE SEQUENCE [LARGE SCALE GENOMIC DNA]</scope>
    <source>
        <strain evidence="2">AR-01</strain>
    </source>
</reference>
<dbReference type="EMBL" id="JACEIK010013321">
    <property type="protein sequence ID" value="MCE3216449.1"/>
    <property type="molecule type" value="Genomic_DNA"/>
</dbReference>
<protein>
    <submittedName>
        <fullName evidence="2">Uncharacterized protein</fullName>
    </submittedName>
</protein>
<organism evidence="2 3">
    <name type="scientific">Datura stramonium</name>
    <name type="common">Jimsonweed</name>
    <name type="synonym">Common thornapple</name>
    <dbReference type="NCBI Taxonomy" id="4076"/>
    <lineage>
        <taxon>Eukaryota</taxon>
        <taxon>Viridiplantae</taxon>
        <taxon>Streptophyta</taxon>
        <taxon>Embryophyta</taxon>
        <taxon>Tracheophyta</taxon>
        <taxon>Spermatophyta</taxon>
        <taxon>Magnoliopsida</taxon>
        <taxon>eudicotyledons</taxon>
        <taxon>Gunneridae</taxon>
        <taxon>Pentapetalae</taxon>
        <taxon>asterids</taxon>
        <taxon>lamiids</taxon>
        <taxon>Solanales</taxon>
        <taxon>Solanaceae</taxon>
        <taxon>Solanoideae</taxon>
        <taxon>Datureae</taxon>
        <taxon>Datura</taxon>
    </lineage>
</organism>
<keyword evidence="3" id="KW-1185">Reference proteome</keyword>
<feature type="compositionally biased region" description="Basic and acidic residues" evidence="1">
    <location>
        <begin position="93"/>
        <end position="103"/>
    </location>
</feature>